<name>W6MF43_9ASCO</name>
<organism evidence="5 6">
    <name type="scientific">Kuraishia capsulata CBS 1993</name>
    <dbReference type="NCBI Taxonomy" id="1382522"/>
    <lineage>
        <taxon>Eukaryota</taxon>
        <taxon>Fungi</taxon>
        <taxon>Dikarya</taxon>
        <taxon>Ascomycota</taxon>
        <taxon>Saccharomycotina</taxon>
        <taxon>Pichiomycetes</taxon>
        <taxon>Pichiales</taxon>
        <taxon>Pichiaceae</taxon>
        <taxon>Kuraishia</taxon>
    </lineage>
</organism>
<feature type="domain" description="DUF676" evidence="4">
    <location>
        <begin position="3"/>
        <end position="225"/>
    </location>
</feature>
<reference evidence="5" key="1">
    <citation type="submission" date="2013-12" db="EMBL/GenBank/DDBJ databases">
        <authorList>
            <person name="Genoscope - CEA"/>
        </authorList>
    </citation>
    <scope>NUCLEOTIDE SEQUENCE</scope>
    <source>
        <strain evidence="5">CBS 1993</strain>
    </source>
</reference>
<feature type="transmembrane region" description="Helical" evidence="3">
    <location>
        <begin position="86"/>
        <end position="105"/>
    </location>
</feature>
<comment type="similarity">
    <text evidence="1">Belongs to the putative lipase ROG1 family.</text>
</comment>
<dbReference type="SUPFAM" id="SSF53474">
    <property type="entry name" value="alpha/beta-Hydrolases"/>
    <property type="match status" value="1"/>
</dbReference>
<dbReference type="AlphaFoldDB" id="W6MF43"/>
<dbReference type="InterPro" id="IPR044294">
    <property type="entry name" value="Lipase-like"/>
</dbReference>
<dbReference type="GO" id="GO:0005811">
    <property type="term" value="C:lipid droplet"/>
    <property type="evidence" value="ECO:0007669"/>
    <property type="project" value="TreeGrafter"/>
</dbReference>
<dbReference type="PANTHER" id="PTHR12482:SF65">
    <property type="entry name" value="ESTERASE, PUTATIVE (AFU_ORTHOLOGUE AFUA_3G12320)-RELATED"/>
    <property type="match status" value="1"/>
</dbReference>
<evidence type="ECO:0000256" key="3">
    <source>
        <dbReference type="SAM" id="Phobius"/>
    </source>
</evidence>
<evidence type="ECO:0000313" key="6">
    <source>
        <dbReference type="Proteomes" id="UP000019384"/>
    </source>
</evidence>
<dbReference type="GO" id="GO:0047372">
    <property type="term" value="F:monoacylglycerol lipase activity"/>
    <property type="evidence" value="ECO:0007669"/>
    <property type="project" value="TreeGrafter"/>
</dbReference>
<dbReference type="EMBL" id="HG793125">
    <property type="protein sequence ID" value="CDK24239.1"/>
    <property type="molecule type" value="Genomic_DNA"/>
</dbReference>
<dbReference type="GO" id="GO:0004622">
    <property type="term" value="F:phosphatidylcholine lysophospholipase activity"/>
    <property type="evidence" value="ECO:0007669"/>
    <property type="project" value="TreeGrafter"/>
</dbReference>
<dbReference type="GeneID" id="34517644"/>
<keyword evidence="2" id="KW-0443">Lipid metabolism</keyword>
<proteinExistence type="inferred from homology"/>
<evidence type="ECO:0000259" key="4">
    <source>
        <dbReference type="Pfam" id="PF05057"/>
    </source>
</evidence>
<evidence type="ECO:0000256" key="2">
    <source>
        <dbReference type="ARBA" id="ARBA00022963"/>
    </source>
</evidence>
<accession>W6MF43</accession>
<keyword evidence="3" id="KW-0812">Transmembrane</keyword>
<evidence type="ECO:0000256" key="1">
    <source>
        <dbReference type="ARBA" id="ARBA00007920"/>
    </source>
</evidence>
<evidence type="ECO:0000313" key="5">
    <source>
        <dbReference type="EMBL" id="CDK24239.1"/>
    </source>
</evidence>
<dbReference type="RefSeq" id="XP_022456256.1">
    <property type="nucleotide sequence ID" value="XM_022604715.1"/>
</dbReference>
<keyword evidence="3" id="KW-1133">Transmembrane helix</keyword>
<dbReference type="HOGENOM" id="CLU_027968_1_1_1"/>
<dbReference type="InterPro" id="IPR007751">
    <property type="entry name" value="DUF676_lipase-like"/>
</dbReference>
<dbReference type="PANTHER" id="PTHR12482">
    <property type="entry name" value="LIPASE ROG1-RELATED-RELATED"/>
    <property type="match status" value="1"/>
</dbReference>
<keyword evidence="2" id="KW-0442">Lipid degradation</keyword>
<reference evidence="5" key="2">
    <citation type="submission" date="2014-02" db="EMBL/GenBank/DDBJ databases">
        <title>Complete DNA sequence of /Kuraishia capsulata/ illustrates novel genomic features among budding yeasts (/Saccharomycotina/).</title>
        <authorList>
            <person name="Morales L."/>
            <person name="Noel B."/>
            <person name="Porcel B."/>
            <person name="Marcet-Houben M."/>
            <person name="Hullo M-F."/>
            <person name="Sacerdot C."/>
            <person name="Tekaia F."/>
            <person name="Leh-Louis V."/>
            <person name="Despons L."/>
            <person name="Khanna V."/>
            <person name="Aury J-M."/>
            <person name="Barbe V."/>
            <person name="Couloux A."/>
            <person name="Labadie K."/>
            <person name="Pelletier E."/>
            <person name="Souciet J-L."/>
            <person name="Boekhout T."/>
            <person name="Gabaldon T."/>
            <person name="Wincker P."/>
            <person name="Dujon B."/>
        </authorList>
    </citation>
    <scope>NUCLEOTIDE SEQUENCE</scope>
    <source>
        <strain evidence="5">CBS 1993</strain>
    </source>
</reference>
<keyword evidence="6" id="KW-1185">Reference proteome</keyword>
<dbReference type="GO" id="GO:0016042">
    <property type="term" value="P:lipid catabolic process"/>
    <property type="evidence" value="ECO:0007669"/>
    <property type="project" value="UniProtKB-KW"/>
</dbReference>
<dbReference type="Pfam" id="PF05057">
    <property type="entry name" value="DUF676"/>
    <property type="match status" value="1"/>
</dbReference>
<sequence>MEYHLVVLVHGLWGNTSHFDYIKSQLESNESLHKSSKETIVVYRTGSNEGYKTYDGIDLCGGRVAFEIEREIELLNSKGNVTKFSILGYSLGGLIARYAIGLLYYKDVFKNIELINFTSFCCPHVGVLAPGTGMAVKFFNWLVPILLANSGKQMFLRDRVKTTKFSIPEGSRNSSSTDLKSLGTEITLEQPLLLLMASPNSVFYKALSSFKHHVLYSNVVNDKRTSWWSAGISMMNPFEVLDTNPNVMIDEDGVINFENGSKFELHFVKNYEPTVLDVNSPIKLQKDLAVIELKQTVNPLKGNVAPAGRRRGVGVEQQNNALPSGNFFQRKFKWVNFLLNFLVYAPVWVIWFIGNNLIQRVNSGLRVLRESDRSDVLNELYSFSVEDEHTVTDVPQEVEASIEAEMLITDEKRKRRPSLTRKLSETYEDLGKNIEANIHDHTDGLLESMWDAMTSKPAGEPTLFEQEHLLTPQQSAKIPPEDIVTITTTLEKLSKHEFKPQAEVETKISSPPKEDLEELVLKPFQLALSEEQLAIIHNLNQLKWRKFPIYITGTMATHAAAIVRHRDENFAEGEVVVRHWIDEEFRRD</sequence>
<feature type="transmembrane region" description="Helical" evidence="3">
    <location>
        <begin position="334"/>
        <end position="353"/>
    </location>
</feature>
<dbReference type="InterPro" id="IPR029058">
    <property type="entry name" value="AB_hydrolase_fold"/>
</dbReference>
<protein>
    <recommendedName>
        <fullName evidence="4">DUF676 domain-containing protein</fullName>
    </recommendedName>
</protein>
<keyword evidence="3" id="KW-0472">Membrane</keyword>
<dbReference type="Gene3D" id="3.40.50.1820">
    <property type="entry name" value="alpha/beta hydrolase"/>
    <property type="match status" value="1"/>
</dbReference>
<feature type="transmembrane region" description="Helical" evidence="3">
    <location>
        <begin position="125"/>
        <end position="147"/>
    </location>
</feature>
<dbReference type="OrthoDB" id="273452at2759"/>
<gene>
    <name evidence="5" type="ORF">KUCA_T00000199001</name>
</gene>
<dbReference type="Proteomes" id="UP000019384">
    <property type="component" value="Unassembled WGS sequence"/>
</dbReference>